<dbReference type="InterPro" id="IPR020472">
    <property type="entry name" value="WD40_PAC1"/>
</dbReference>
<feature type="repeat" description="WD" evidence="5">
    <location>
        <begin position="925"/>
        <end position="966"/>
    </location>
</feature>
<dbReference type="GO" id="GO:0008380">
    <property type="term" value="P:RNA splicing"/>
    <property type="evidence" value="ECO:0007669"/>
    <property type="project" value="UniProtKB-KW"/>
</dbReference>
<dbReference type="GO" id="GO:0007166">
    <property type="term" value="P:cell surface receptor signaling pathway"/>
    <property type="evidence" value="ECO:0007669"/>
    <property type="project" value="InterPro"/>
</dbReference>
<keyword evidence="4" id="KW-0508">mRNA splicing</keyword>
<dbReference type="InterPro" id="IPR059179">
    <property type="entry name" value="MLKL-like_MCAfunc"/>
</dbReference>
<name>M2QWI9_CERS8</name>
<dbReference type="HOGENOM" id="CLU_000288_6_3_1"/>
<dbReference type="InterPro" id="IPR027417">
    <property type="entry name" value="P-loop_NTPase"/>
</dbReference>
<evidence type="ECO:0000256" key="3">
    <source>
        <dbReference type="ARBA" id="ARBA00022737"/>
    </source>
</evidence>
<feature type="domain" description="NACHT" evidence="6">
    <location>
        <begin position="217"/>
        <end position="360"/>
    </location>
</feature>
<evidence type="ECO:0000313" key="7">
    <source>
        <dbReference type="EMBL" id="EMD36490.1"/>
    </source>
</evidence>
<dbReference type="InterPro" id="IPR015943">
    <property type="entry name" value="WD40/YVTN_repeat-like_dom_sf"/>
</dbReference>
<dbReference type="CDD" id="cd21037">
    <property type="entry name" value="MLKL_NTD"/>
    <property type="match status" value="1"/>
</dbReference>
<dbReference type="InterPro" id="IPR036537">
    <property type="entry name" value="Adaptor_Cbl_N_dom_sf"/>
</dbReference>
<dbReference type="PRINTS" id="PR00320">
    <property type="entry name" value="GPROTEINBRPT"/>
</dbReference>
<dbReference type="InterPro" id="IPR007111">
    <property type="entry name" value="NACHT_NTPase"/>
</dbReference>
<evidence type="ECO:0000313" key="8">
    <source>
        <dbReference type="Proteomes" id="UP000016930"/>
    </source>
</evidence>
<feature type="repeat" description="WD" evidence="5">
    <location>
        <begin position="796"/>
        <end position="837"/>
    </location>
</feature>
<dbReference type="Pfam" id="PF00400">
    <property type="entry name" value="WD40"/>
    <property type="match status" value="10"/>
</dbReference>
<feature type="repeat" description="WD" evidence="5">
    <location>
        <begin position="1014"/>
        <end position="1055"/>
    </location>
</feature>
<dbReference type="PANTHER" id="PTHR44006">
    <property type="entry name" value="U5 SMALL NUCLEAR RIBONUCLEOPROTEIN 40 KDA PROTEIN"/>
    <property type="match status" value="1"/>
</dbReference>
<feature type="repeat" description="WD" evidence="5">
    <location>
        <begin position="753"/>
        <end position="794"/>
    </location>
</feature>
<feature type="repeat" description="WD" evidence="5">
    <location>
        <begin position="839"/>
        <end position="880"/>
    </location>
</feature>
<dbReference type="InterPro" id="IPR052234">
    <property type="entry name" value="U5_snRNP_Component"/>
</dbReference>
<proteinExistence type="predicted"/>
<dbReference type="InterPro" id="IPR036322">
    <property type="entry name" value="WD40_repeat_dom_sf"/>
</dbReference>
<dbReference type="PANTHER" id="PTHR44006:SF1">
    <property type="entry name" value="U5 SMALL NUCLEAR RIBONUCLEOPROTEIN 40 KDA PROTEIN"/>
    <property type="match status" value="1"/>
</dbReference>
<dbReference type="GO" id="GO:0003723">
    <property type="term" value="F:RNA binding"/>
    <property type="evidence" value="ECO:0007669"/>
    <property type="project" value="TreeGrafter"/>
</dbReference>
<dbReference type="Gene3D" id="3.40.50.300">
    <property type="entry name" value="P-loop containing nucleotide triphosphate hydrolases"/>
    <property type="match status" value="1"/>
</dbReference>
<dbReference type="OrthoDB" id="2658414at2759"/>
<feature type="repeat" description="WD" evidence="5">
    <location>
        <begin position="1100"/>
        <end position="1141"/>
    </location>
</feature>
<evidence type="ECO:0000256" key="4">
    <source>
        <dbReference type="ARBA" id="ARBA00023187"/>
    </source>
</evidence>
<accession>M2QWI9</accession>
<dbReference type="Proteomes" id="UP000016930">
    <property type="component" value="Unassembled WGS sequence"/>
</dbReference>
<gene>
    <name evidence="7" type="ORF">CERSUDRAFT_156165</name>
</gene>
<dbReference type="EMBL" id="KB445798">
    <property type="protein sequence ID" value="EMD36490.1"/>
    <property type="molecule type" value="Genomic_DNA"/>
</dbReference>
<feature type="repeat" description="WD" evidence="5">
    <location>
        <begin position="968"/>
        <end position="1009"/>
    </location>
</feature>
<keyword evidence="2" id="KW-0507">mRNA processing</keyword>
<dbReference type="SUPFAM" id="SSF52540">
    <property type="entry name" value="P-loop containing nucleoside triphosphate hydrolases"/>
    <property type="match status" value="1"/>
</dbReference>
<dbReference type="STRING" id="914234.M2QWI9"/>
<evidence type="ECO:0000256" key="2">
    <source>
        <dbReference type="ARBA" id="ARBA00022664"/>
    </source>
</evidence>
<organism evidence="7 8">
    <name type="scientific">Ceriporiopsis subvermispora (strain B)</name>
    <name type="common">White-rot fungus</name>
    <name type="synonym">Gelatoporia subvermispora</name>
    <dbReference type="NCBI Taxonomy" id="914234"/>
    <lineage>
        <taxon>Eukaryota</taxon>
        <taxon>Fungi</taxon>
        <taxon>Dikarya</taxon>
        <taxon>Basidiomycota</taxon>
        <taxon>Agaricomycotina</taxon>
        <taxon>Agaricomycetes</taxon>
        <taxon>Polyporales</taxon>
        <taxon>Gelatoporiaceae</taxon>
        <taxon>Gelatoporia</taxon>
    </lineage>
</organism>
<dbReference type="PROSITE" id="PS50082">
    <property type="entry name" value="WD_REPEATS_2"/>
    <property type="match status" value="10"/>
</dbReference>
<dbReference type="InterPro" id="IPR001680">
    <property type="entry name" value="WD40_rpt"/>
</dbReference>
<dbReference type="CDD" id="cd00200">
    <property type="entry name" value="WD40"/>
    <property type="match status" value="1"/>
</dbReference>
<feature type="repeat" description="WD" evidence="5">
    <location>
        <begin position="1057"/>
        <end position="1098"/>
    </location>
</feature>
<feature type="repeat" description="WD" evidence="5">
    <location>
        <begin position="882"/>
        <end position="923"/>
    </location>
</feature>
<dbReference type="Gene3D" id="2.130.10.10">
    <property type="entry name" value="YVTN repeat-like/Quinoprotein amine dehydrogenase"/>
    <property type="match status" value="4"/>
</dbReference>
<dbReference type="PROSITE" id="PS50294">
    <property type="entry name" value="WD_REPEATS_REGION"/>
    <property type="match status" value="10"/>
</dbReference>
<protein>
    <recommendedName>
        <fullName evidence="6">NACHT domain-containing protein</fullName>
    </recommendedName>
</protein>
<dbReference type="SUPFAM" id="SSF50978">
    <property type="entry name" value="WD40 repeat-like"/>
    <property type="match status" value="2"/>
</dbReference>
<dbReference type="SMART" id="SM00320">
    <property type="entry name" value="WD40"/>
    <property type="match status" value="10"/>
</dbReference>
<dbReference type="GO" id="GO:0071013">
    <property type="term" value="C:catalytic step 2 spliceosome"/>
    <property type="evidence" value="ECO:0007669"/>
    <property type="project" value="TreeGrafter"/>
</dbReference>
<dbReference type="InterPro" id="IPR056884">
    <property type="entry name" value="NPHP3-like_N"/>
</dbReference>
<keyword evidence="3" id="KW-0677">Repeat</keyword>
<dbReference type="PROSITE" id="PS50837">
    <property type="entry name" value="NACHT"/>
    <property type="match status" value="1"/>
</dbReference>
<evidence type="ECO:0000256" key="5">
    <source>
        <dbReference type="PROSITE-ProRule" id="PRU00221"/>
    </source>
</evidence>
<dbReference type="Pfam" id="PF24883">
    <property type="entry name" value="NPHP3_N"/>
    <property type="match status" value="1"/>
</dbReference>
<keyword evidence="8" id="KW-1185">Reference proteome</keyword>
<dbReference type="Gene3D" id="1.20.930.20">
    <property type="entry name" value="Adaptor protein Cbl, N-terminal domain"/>
    <property type="match status" value="1"/>
</dbReference>
<sequence>MSRRVSRLLERAKLKATTSRASSAGRNGWLMLKKVLEDIAEAADMCPPLKTVLKGVVAVMEHVDTVKDVKDDFSKIASRLEGFETIFAQYQSQKDVPFVLRSRLERLSEELVPIGTMIQKKMGQGVTKRMLKALKDVEDVKDIFQTLATLLEKYQIECNLSIELNVLGGVAERLLEKLGHVQHAGIDSQTGDACMKDTRVDLLEDIGVWSRDPDVARIFWLSGMAGTGKSAIARSVCHMLREAGVLGASFFCSRGIRDNVTSIIPTLATSLARQNTDYRRSLLVVLRNEPDIGHYTVQTQVERLLENPLRDAFGDSPPMFVLVVDAMDECLDAKATRSMLSALIPHSRQIPVKFFLTSRPERHIQSQFKSTQRDLHNTLRLHDIERSIVEADIRFYCRVRLKQIRASYEDQEPPHKFPLEWPSSQNIEMITKLAGKLFIYAFTAINYIEEKRPVERLLGMMELDFAPEQPLTGPLDDMYSLVLRNALSPASHTPEEIKKTKHLLTIIVVLRESLSVAVLGELIDMPDHHIRSILDELHAVIYTPVRNDSGAITTFHASFEDYLTAPDRAPDTFRIDLSSGHEALATACIRVMTSDLLHFNVTGCHTSYLPNAEQGLAPIPILLAYSCLHWVHHLIHMPDPSRLLPLIHSVFQKKMLFWIEVLSGSGHARLAVGLLHRVLTTESTVRKAIVDAKEFVMLGHEAIEFSAPHIYLSVLPSLSPSSMIAATFWPQFRNVPTYKVTGIRRPQSPLLQMPGHTGAVVSVAFSPDGTRVVSGSQDRTVRIWNAQTGDLLMDPLEGHNHTVTCVTFSPHGMHIVSGSHDATIRLWNARTGDLVMNALKGHSKGVLCVAFSPDGTQIVSGSDDCTLILWDARSGKPLVNAFEGHTGAVNSVMFSQDGKQVVSCSDDETIRLWNVKLGKEVMEPLSGHGDRVCSVAFSPNGTQIVSGSDDRTIRLWDARTGAPIIGPLAGHNDSIFSVAFSLDGTQIVSGSADKTIQLWDVATGCPVMQPFEGHSNHVCIICSVAISPDGTQIISGSMDTTLQLWNVTTGEQVMKPFQGHEDWVTSVTFSADGARIVSGSRDKTIRLWNAQTGDAVIEPFRGHTASVVTVTVSPDGLTIASGSDDTTVRLWNAATGALVMKPLEGHSDSVCSVAFSPNGTCLASGSWDNTIRIWDVMPGDLWMRSQYRQGSTIWSTIASSFQLPVALQLAHSLGPDHTIQSQFSQTSQSDTKDQSNMLYFDSKSGWIKGPQEELIMWIPKDYWCGILMPRTKMLIGQYRAILDVSRFVHSDKWADCYTFNITLGDS</sequence>
<evidence type="ECO:0000256" key="1">
    <source>
        <dbReference type="ARBA" id="ARBA00022574"/>
    </source>
</evidence>
<keyword evidence="1 5" id="KW-0853">WD repeat</keyword>
<reference evidence="7 8" key="1">
    <citation type="journal article" date="2012" name="Proc. Natl. Acad. Sci. U.S.A.">
        <title>Comparative genomics of Ceriporiopsis subvermispora and Phanerochaete chrysosporium provide insight into selective ligninolysis.</title>
        <authorList>
            <person name="Fernandez-Fueyo E."/>
            <person name="Ruiz-Duenas F.J."/>
            <person name="Ferreira P."/>
            <person name="Floudas D."/>
            <person name="Hibbett D.S."/>
            <person name="Canessa P."/>
            <person name="Larrondo L.F."/>
            <person name="James T.Y."/>
            <person name="Seelenfreund D."/>
            <person name="Lobos S."/>
            <person name="Polanco R."/>
            <person name="Tello M."/>
            <person name="Honda Y."/>
            <person name="Watanabe T."/>
            <person name="Watanabe T."/>
            <person name="Ryu J.S."/>
            <person name="Kubicek C.P."/>
            <person name="Schmoll M."/>
            <person name="Gaskell J."/>
            <person name="Hammel K.E."/>
            <person name="St John F.J."/>
            <person name="Vanden Wymelenberg A."/>
            <person name="Sabat G."/>
            <person name="Splinter BonDurant S."/>
            <person name="Syed K."/>
            <person name="Yadav J.S."/>
            <person name="Doddapaneni H."/>
            <person name="Subramanian V."/>
            <person name="Lavin J.L."/>
            <person name="Oguiza J.A."/>
            <person name="Perez G."/>
            <person name="Pisabarro A.G."/>
            <person name="Ramirez L."/>
            <person name="Santoyo F."/>
            <person name="Master E."/>
            <person name="Coutinho P.M."/>
            <person name="Henrissat B."/>
            <person name="Lombard V."/>
            <person name="Magnuson J.K."/>
            <person name="Kuees U."/>
            <person name="Hori C."/>
            <person name="Igarashi K."/>
            <person name="Samejima M."/>
            <person name="Held B.W."/>
            <person name="Barry K.W."/>
            <person name="LaButti K.M."/>
            <person name="Lapidus A."/>
            <person name="Lindquist E.A."/>
            <person name="Lucas S.M."/>
            <person name="Riley R."/>
            <person name="Salamov A.A."/>
            <person name="Hoffmeister D."/>
            <person name="Schwenk D."/>
            <person name="Hadar Y."/>
            <person name="Yarden O."/>
            <person name="de Vries R.P."/>
            <person name="Wiebenga A."/>
            <person name="Stenlid J."/>
            <person name="Eastwood D."/>
            <person name="Grigoriev I.V."/>
            <person name="Berka R.M."/>
            <person name="Blanchette R.A."/>
            <person name="Kersten P."/>
            <person name="Martinez A.T."/>
            <person name="Vicuna R."/>
            <person name="Cullen D."/>
        </authorList>
    </citation>
    <scope>NUCLEOTIDE SEQUENCE [LARGE SCALE GENOMIC DNA]</scope>
    <source>
        <strain evidence="7 8">B</strain>
    </source>
</reference>
<evidence type="ECO:0000259" key="6">
    <source>
        <dbReference type="PROSITE" id="PS50837"/>
    </source>
</evidence>
<feature type="repeat" description="WD" evidence="5">
    <location>
        <begin position="1143"/>
        <end position="1176"/>
    </location>
</feature>
<dbReference type="GO" id="GO:0006397">
    <property type="term" value="P:mRNA processing"/>
    <property type="evidence" value="ECO:0007669"/>
    <property type="project" value="UniProtKB-KW"/>
</dbReference>
<dbReference type="PROSITE" id="PS00678">
    <property type="entry name" value="WD_REPEATS_1"/>
    <property type="match status" value="10"/>
</dbReference>
<dbReference type="InterPro" id="IPR019775">
    <property type="entry name" value="WD40_repeat_CS"/>
</dbReference>